<feature type="transmembrane region" description="Helical" evidence="1">
    <location>
        <begin position="363"/>
        <end position="385"/>
    </location>
</feature>
<dbReference type="Gene3D" id="1.10.390.10">
    <property type="entry name" value="Neutral Protease Domain 2"/>
    <property type="match status" value="1"/>
</dbReference>
<dbReference type="EMBL" id="AP018227">
    <property type="protein sequence ID" value="BAY81618.1"/>
    <property type="molecule type" value="Genomic_DNA"/>
</dbReference>
<keyword evidence="1" id="KW-0812">Transmembrane</keyword>
<keyword evidence="1" id="KW-1133">Transmembrane helix</keyword>
<sequence>MQSFSPILRFETFYHLRRPTFWLIAILFFAIGFTDIVSKAGEGNAFFFVNSPSQIFQVTIWYTIFGILAASAFVAETFVRDSNNRMESLILSTPIRKSNYLTTRFLAAFGITLLAFSSYIPGMLLGTLMPGLNPFALGAFRPEAYAASYLLFVLPNLFLVSAIAFALASRTRSIIITYAGAIVLIMLYLVSLLMVGVDVIDFELYRIWAMLDPFGFYAFEENTLTWTVFQHNTLMPDLGGTLIWNRILWVFIALAGWFWSYRSYSMKMIESRDTRCKDVAVLRLRTEQDKRETPNHNQNSRYSLKQETPQILFQQWIHRTWFYLDTVLKGKAFILLTGFGLISLVVAAMGTRSFNYSNPSTDILIHSANIYLEYILFAIIVVYSGELMWRDRQLRLQAVVDATPVSNATLLLSKLTALFAIITINLLLAMAVMVGYQAINGYYYFQFDLYFKMLFVEHGPYFYLTAILAIFTQVVTRHKYAGMALVVLISLSKIPLDALGLYHNLYRFAATNDIEYSLMNGYGHLLTGHLWYTLYWAIFGAILMLLAYIIYPRGTFDKSLVKDWKRAWRNTGKGIKRFLVALILMFAGIGGWIGYNTNVVNEYQPPGKEETAAQIEKRFKKYENLPMPVVTNTELNIELYPDKRYFLAKGEYTLENRTKSPIREIHLLTFINLKLDGVKYPGAKLREAHPKWGYYIYDLEKPLLPGQKQTMQFVTKTERPKGFQNQSDSDDVYMIYPNDVVGNGSNLYSPFILPFVGYTKMVEHKKAWLRQKLDLPPLDQRMRSHDDPVGLNQGLMVTHLGWGSTDVTIGTSKNQTAVTSGKLIKKWQQGDRNYFRYQSNEQNRGKFTIYSGRYKIYRNNNYRVPIEIYYHPPHEDNVKLIANQVGKALEFYEKTFGKYPFERVRVVEFVYYDGMVFSEAGTIGIPEVLVWKSQAKGLGKESIIDWTTYLLAHSWWEDQIIAADVAGGMTIREALSAYANSLYQRSRRTPKEQLLARKQLMRDFFRSRGKIDFKEPPLTDIYNELPIARHKGGMVLELIEDLIGKEAVVSGIRDFLQKYRFKEPPYPTVLDLRDAILSKAPVTKREKIKELFSSVITYQVGLTDAVYQQLPDGKYKTRLNVVAQQLYTSELGQQKSTALNLPFTISLNDERGNEIYIKKHQIDQQQGTIDIVTNQLPTFAAVDGNYVLPSAFLQDNTKRLRPASGSK</sequence>
<feature type="transmembrane region" description="Helical" evidence="1">
    <location>
        <begin position="415"/>
        <end position="439"/>
    </location>
</feature>
<feature type="transmembrane region" description="Helical" evidence="1">
    <location>
        <begin position="578"/>
        <end position="595"/>
    </location>
</feature>
<evidence type="ECO:0000313" key="2">
    <source>
        <dbReference type="EMBL" id="BAY81618.1"/>
    </source>
</evidence>
<dbReference type="AlphaFoldDB" id="A0A1Z4LKI7"/>
<feature type="transmembrane region" description="Helical" evidence="1">
    <location>
        <begin position="483"/>
        <end position="502"/>
    </location>
</feature>
<feature type="transmembrane region" description="Helical" evidence="1">
    <location>
        <begin position="459"/>
        <end position="476"/>
    </location>
</feature>
<dbReference type="SUPFAM" id="SSF55486">
    <property type="entry name" value="Metalloproteases ('zincins'), catalytic domain"/>
    <property type="match status" value="1"/>
</dbReference>
<proteinExistence type="predicted"/>
<keyword evidence="1" id="KW-0472">Membrane</keyword>
<evidence type="ECO:0000256" key="1">
    <source>
        <dbReference type="SAM" id="Phobius"/>
    </source>
</evidence>
<dbReference type="OrthoDB" id="9814383at2"/>
<name>A0A1Z4LKI7_9CYAN</name>
<feature type="transmembrane region" description="Helical" evidence="1">
    <location>
        <begin position="243"/>
        <end position="261"/>
    </location>
</feature>
<feature type="transmembrane region" description="Helical" evidence="1">
    <location>
        <begin position="332"/>
        <end position="351"/>
    </location>
</feature>
<feature type="transmembrane region" description="Helical" evidence="1">
    <location>
        <begin position="146"/>
        <end position="168"/>
    </location>
</feature>
<feature type="transmembrane region" description="Helical" evidence="1">
    <location>
        <begin position="60"/>
        <end position="79"/>
    </location>
</feature>
<dbReference type="Proteomes" id="UP000218418">
    <property type="component" value="Chromosome"/>
</dbReference>
<feature type="transmembrane region" description="Helical" evidence="1">
    <location>
        <begin position="21"/>
        <end position="40"/>
    </location>
</feature>
<gene>
    <name evidence="2" type="ORF">NIES267_10950</name>
</gene>
<evidence type="ECO:0000313" key="3">
    <source>
        <dbReference type="Proteomes" id="UP000218418"/>
    </source>
</evidence>
<accession>A0A1Z4LKI7</accession>
<protein>
    <recommendedName>
        <fullName evidence="4">Peptidase M1 membrane alanine aminopeptidase domain-containing protein</fullName>
    </recommendedName>
</protein>
<feature type="transmembrane region" description="Helical" evidence="1">
    <location>
        <begin position="529"/>
        <end position="551"/>
    </location>
</feature>
<organism evidence="2 3">
    <name type="scientific">Calothrix parasitica NIES-267</name>
    <dbReference type="NCBI Taxonomy" id="1973488"/>
    <lineage>
        <taxon>Bacteria</taxon>
        <taxon>Bacillati</taxon>
        <taxon>Cyanobacteriota</taxon>
        <taxon>Cyanophyceae</taxon>
        <taxon>Nostocales</taxon>
        <taxon>Calotrichaceae</taxon>
        <taxon>Calothrix</taxon>
    </lineage>
</organism>
<feature type="transmembrane region" description="Helical" evidence="1">
    <location>
        <begin position="105"/>
        <end position="126"/>
    </location>
</feature>
<reference evidence="2 3" key="1">
    <citation type="submission" date="2017-06" db="EMBL/GenBank/DDBJ databases">
        <title>Genome sequencing of cyanobaciteial culture collection at National Institute for Environmental Studies (NIES).</title>
        <authorList>
            <person name="Hirose Y."/>
            <person name="Shimura Y."/>
            <person name="Fujisawa T."/>
            <person name="Nakamura Y."/>
            <person name="Kawachi M."/>
        </authorList>
    </citation>
    <scope>NUCLEOTIDE SEQUENCE [LARGE SCALE GENOMIC DNA]</scope>
    <source>
        <strain evidence="2 3">NIES-267</strain>
    </source>
</reference>
<keyword evidence="3" id="KW-1185">Reference proteome</keyword>
<dbReference type="InterPro" id="IPR027268">
    <property type="entry name" value="Peptidase_M4/M1_CTD_sf"/>
</dbReference>
<feature type="transmembrane region" description="Helical" evidence="1">
    <location>
        <begin position="175"/>
        <end position="197"/>
    </location>
</feature>
<evidence type="ECO:0008006" key="4">
    <source>
        <dbReference type="Google" id="ProtNLM"/>
    </source>
</evidence>